<name>A0ABU5DYD3_9PROT</name>
<organism evidence="2 3">
    <name type="scientific">Dongia rigui</name>
    <dbReference type="NCBI Taxonomy" id="940149"/>
    <lineage>
        <taxon>Bacteria</taxon>
        <taxon>Pseudomonadati</taxon>
        <taxon>Pseudomonadota</taxon>
        <taxon>Alphaproteobacteria</taxon>
        <taxon>Rhodospirillales</taxon>
        <taxon>Dongiaceae</taxon>
        <taxon>Dongia</taxon>
    </lineage>
</organism>
<dbReference type="Gene3D" id="3.60.15.10">
    <property type="entry name" value="Ribonuclease Z/Hydroxyacylglutathione hydrolase-like"/>
    <property type="match status" value="1"/>
</dbReference>
<dbReference type="InterPro" id="IPR001279">
    <property type="entry name" value="Metallo-B-lactamas"/>
</dbReference>
<dbReference type="EMBL" id="JAXCLX010000001">
    <property type="protein sequence ID" value="MDY0872318.1"/>
    <property type="molecule type" value="Genomic_DNA"/>
</dbReference>
<dbReference type="RefSeq" id="WP_320500738.1">
    <property type="nucleotide sequence ID" value="NZ_JAXCLX010000001.1"/>
</dbReference>
<dbReference type="Proteomes" id="UP001271769">
    <property type="component" value="Unassembled WGS sequence"/>
</dbReference>
<feature type="domain" description="Metallo-beta-lactamase" evidence="1">
    <location>
        <begin position="49"/>
        <end position="248"/>
    </location>
</feature>
<dbReference type="SUPFAM" id="SSF56281">
    <property type="entry name" value="Metallo-hydrolase/oxidoreductase"/>
    <property type="match status" value="1"/>
</dbReference>
<proteinExistence type="predicted"/>
<accession>A0ABU5DYD3</accession>
<dbReference type="PANTHER" id="PTHR42663">
    <property type="entry name" value="HYDROLASE C777.06C-RELATED-RELATED"/>
    <property type="match status" value="1"/>
</dbReference>
<protein>
    <submittedName>
        <fullName evidence="2">MBL fold metallo-hydrolase</fullName>
    </submittedName>
</protein>
<sequence>MSQAVGASTGDLSVRFWGVRGSLSCSGPEYVRYGGNTSCLEVRAGDHVLVFDAGTGIRQLGRALAAKGPVDADLFFTHTHIDHIVGMPFFAPLYMPGSKIRVWAGHLKPDRTLKESLATLMAEPLFPVPLEIFSASPDYHDFIAGETLEPYPGLKVQTCPLNHPNGATGYRVDWKGKSICYVTDCEHDPKQLDPVVLALIEDADVVVYDSTYTDEEYTKFKGWGHSTWQEAVRLAEKARVKTLVLFHHDPSHDDIFMDNIAAEAEKARPGTLVAKEGMVLTP</sequence>
<evidence type="ECO:0000313" key="2">
    <source>
        <dbReference type="EMBL" id="MDY0872318.1"/>
    </source>
</evidence>
<gene>
    <name evidence="2" type="ORF">SMD31_10310</name>
</gene>
<evidence type="ECO:0000259" key="1">
    <source>
        <dbReference type="Pfam" id="PF12706"/>
    </source>
</evidence>
<dbReference type="CDD" id="cd07715">
    <property type="entry name" value="TaR3-like_MBL-fold"/>
    <property type="match status" value="1"/>
</dbReference>
<dbReference type="Pfam" id="PF12706">
    <property type="entry name" value="Lactamase_B_2"/>
    <property type="match status" value="1"/>
</dbReference>
<dbReference type="PANTHER" id="PTHR42663:SF4">
    <property type="entry name" value="SLL1036 PROTEIN"/>
    <property type="match status" value="1"/>
</dbReference>
<evidence type="ECO:0000313" key="3">
    <source>
        <dbReference type="Proteomes" id="UP001271769"/>
    </source>
</evidence>
<comment type="caution">
    <text evidence="2">The sequence shown here is derived from an EMBL/GenBank/DDBJ whole genome shotgun (WGS) entry which is preliminary data.</text>
</comment>
<dbReference type="InterPro" id="IPR036866">
    <property type="entry name" value="RibonucZ/Hydroxyglut_hydro"/>
</dbReference>
<keyword evidence="3" id="KW-1185">Reference proteome</keyword>
<reference evidence="2 3" key="1">
    <citation type="journal article" date="2013" name="Antonie Van Leeuwenhoek">
        <title>Dongia rigui sp. nov., isolated from freshwater of a large wetland in Korea.</title>
        <authorList>
            <person name="Baik K.S."/>
            <person name="Hwang Y.M."/>
            <person name="Choi J.S."/>
            <person name="Kwon J."/>
            <person name="Seong C.N."/>
        </authorList>
    </citation>
    <scope>NUCLEOTIDE SEQUENCE [LARGE SCALE GENOMIC DNA]</scope>
    <source>
        <strain evidence="2 3">04SU4-P</strain>
    </source>
</reference>